<proteinExistence type="predicted"/>
<accession>A0A1V6PQK4</accession>
<evidence type="ECO:0000313" key="2">
    <source>
        <dbReference type="Proteomes" id="UP000191672"/>
    </source>
</evidence>
<protein>
    <submittedName>
        <fullName evidence="1">Uncharacterized protein</fullName>
    </submittedName>
</protein>
<dbReference type="Proteomes" id="UP000191672">
    <property type="component" value="Unassembled WGS sequence"/>
</dbReference>
<comment type="caution">
    <text evidence="1">The sequence shown here is derived from an EMBL/GenBank/DDBJ whole genome shotgun (WGS) entry which is preliminary data.</text>
</comment>
<dbReference type="OrthoDB" id="4359436at2759"/>
<name>A0A1V6PQK4_9EURO</name>
<organism evidence="1 2">
    <name type="scientific">Penicillium antarcticum</name>
    <dbReference type="NCBI Taxonomy" id="416450"/>
    <lineage>
        <taxon>Eukaryota</taxon>
        <taxon>Fungi</taxon>
        <taxon>Dikarya</taxon>
        <taxon>Ascomycota</taxon>
        <taxon>Pezizomycotina</taxon>
        <taxon>Eurotiomycetes</taxon>
        <taxon>Eurotiomycetidae</taxon>
        <taxon>Eurotiales</taxon>
        <taxon>Aspergillaceae</taxon>
        <taxon>Penicillium</taxon>
    </lineage>
</organism>
<reference evidence="2" key="1">
    <citation type="journal article" date="2017" name="Nat. Microbiol.">
        <title>Global analysis of biosynthetic gene clusters reveals vast potential of secondary metabolite production in Penicillium species.</title>
        <authorList>
            <person name="Nielsen J.C."/>
            <person name="Grijseels S."/>
            <person name="Prigent S."/>
            <person name="Ji B."/>
            <person name="Dainat J."/>
            <person name="Nielsen K.F."/>
            <person name="Frisvad J.C."/>
            <person name="Workman M."/>
            <person name="Nielsen J."/>
        </authorList>
    </citation>
    <scope>NUCLEOTIDE SEQUENCE [LARGE SCALE GENOMIC DNA]</scope>
    <source>
        <strain evidence="2">IBT 31811</strain>
    </source>
</reference>
<gene>
    <name evidence="1" type="ORF">PENANT_c056G02142</name>
</gene>
<evidence type="ECO:0000313" key="1">
    <source>
        <dbReference type="EMBL" id="OQD79265.1"/>
    </source>
</evidence>
<sequence length="87" mass="9442">MVFYEGSVIGDPAVEALRQHLAASCLDGRTYEHVEPIAEPLFSEAGGGSPYRLMWDGVMHFANAKLYTSAVDDALEESEGTSVDYEA</sequence>
<keyword evidence="2" id="KW-1185">Reference proteome</keyword>
<dbReference type="AlphaFoldDB" id="A0A1V6PQK4"/>
<dbReference type="EMBL" id="MDYN01000056">
    <property type="protein sequence ID" value="OQD79265.1"/>
    <property type="molecule type" value="Genomic_DNA"/>
</dbReference>